<evidence type="ECO:0008006" key="3">
    <source>
        <dbReference type="Google" id="ProtNLM"/>
    </source>
</evidence>
<dbReference type="Proteomes" id="UP000192472">
    <property type="component" value="Unassembled WGS sequence"/>
</dbReference>
<evidence type="ECO:0000313" key="2">
    <source>
        <dbReference type="Proteomes" id="UP000192472"/>
    </source>
</evidence>
<dbReference type="STRING" id="692418.SAMN04488029_3664"/>
<dbReference type="OrthoDB" id="1954843at2"/>
<dbReference type="RefSeq" id="WP_084374427.1">
    <property type="nucleotide sequence ID" value="NZ_FWYF01000004.1"/>
</dbReference>
<protein>
    <recommendedName>
        <fullName evidence="3">Mannose-1-phosphate guanylyltransferase</fullName>
    </recommendedName>
</protein>
<reference evidence="1 2" key="1">
    <citation type="submission" date="2017-04" db="EMBL/GenBank/DDBJ databases">
        <authorList>
            <person name="Afonso C.L."/>
            <person name="Miller P.J."/>
            <person name="Scott M.A."/>
            <person name="Spackman E."/>
            <person name="Goraichik I."/>
            <person name="Dimitrov K.M."/>
            <person name="Suarez D.L."/>
            <person name="Swayne D.E."/>
        </authorList>
    </citation>
    <scope>NUCLEOTIDE SEQUENCE [LARGE SCALE GENOMIC DNA]</scope>
    <source>
        <strain evidence="1 2">DSM 26133</strain>
    </source>
</reference>
<accession>A0A1W2GND5</accession>
<evidence type="ECO:0000313" key="1">
    <source>
        <dbReference type="EMBL" id="SMD38173.1"/>
    </source>
</evidence>
<proteinExistence type="predicted"/>
<name>A0A1W2GND5_REIFA</name>
<organism evidence="1 2">
    <name type="scientific">Reichenbachiella faecimaris</name>
    <dbReference type="NCBI Taxonomy" id="692418"/>
    <lineage>
        <taxon>Bacteria</taxon>
        <taxon>Pseudomonadati</taxon>
        <taxon>Bacteroidota</taxon>
        <taxon>Cytophagia</taxon>
        <taxon>Cytophagales</taxon>
        <taxon>Reichenbachiellaceae</taxon>
        <taxon>Reichenbachiella</taxon>
    </lineage>
</organism>
<dbReference type="AlphaFoldDB" id="A0A1W2GND5"/>
<sequence length="128" mass="15070">MQSRIMYIEHKTDQNDRGEAWIGMVEFSKSGQTVYFNGHAYKKLKSGGTVGNFYDIESEDEFWISGVKKNRQDRHWAGSGKIKIEKAIIEEYLNIVDFSELDEQHYELGEPDRTDKRKFLEIENEKIE</sequence>
<dbReference type="EMBL" id="FWYF01000004">
    <property type="protein sequence ID" value="SMD38173.1"/>
    <property type="molecule type" value="Genomic_DNA"/>
</dbReference>
<gene>
    <name evidence="1" type="ORF">SAMN04488029_3664</name>
</gene>
<keyword evidence="2" id="KW-1185">Reference proteome</keyword>